<evidence type="ECO:0000313" key="2">
    <source>
        <dbReference type="EMBL" id="GAF92086.1"/>
    </source>
</evidence>
<comment type="caution">
    <text evidence="2">The sequence shown here is derived from an EMBL/GenBank/DDBJ whole genome shotgun (WGS) entry which is preliminary data.</text>
</comment>
<organism evidence="2">
    <name type="scientific">marine sediment metagenome</name>
    <dbReference type="NCBI Taxonomy" id="412755"/>
    <lineage>
        <taxon>unclassified sequences</taxon>
        <taxon>metagenomes</taxon>
        <taxon>ecological metagenomes</taxon>
    </lineage>
</organism>
<dbReference type="AlphaFoldDB" id="X0TY69"/>
<feature type="transmembrane region" description="Helical" evidence="1">
    <location>
        <begin position="26"/>
        <end position="47"/>
    </location>
</feature>
<sequence length="62" mass="6911">MTGSCPVGSGAKNSSMDYMSQEQGNIINMTSIYGTVTYLLCIAEYIGENTYKKEGTRFQWKL</sequence>
<keyword evidence="1" id="KW-0472">Membrane</keyword>
<protein>
    <submittedName>
        <fullName evidence="2">Uncharacterized protein</fullName>
    </submittedName>
</protein>
<name>X0TY69_9ZZZZ</name>
<accession>X0TY69</accession>
<proteinExistence type="predicted"/>
<reference evidence="2" key="1">
    <citation type="journal article" date="2014" name="Front. Microbiol.">
        <title>High frequency of phylogenetically diverse reductive dehalogenase-homologous genes in deep subseafloor sedimentary metagenomes.</title>
        <authorList>
            <person name="Kawai M."/>
            <person name="Futagami T."/>
            <person name="Toyoda A."/>
            <person name="Takaki Y."/>
            <person name="Nishi S."/>
            <person name="Hori S."/>
            <person name="Arai W."/>
            <person name="Tsubouchi T."/>
            <person name="Morono Y."/>
            <person name="Uchiyama I."/>
            <person name="Ito T."/>
            <person name="Fujiyama A."/>
            <person name="Inagaki F."/>
            <person name="Takami H."/>
        </authorList>
    </citation>
    <scope>NUCLEOTIDE SEQUENCE</scope>
    <source>
        <strain evidence="2">Expedition CK06-06</strain>
    </source>
</reference>
<gene>
    <name evidence="2" type="ORF">S01H1_19145</name>
</gene>
<dbReference type="EMBL" id="BARS01010306">
    <property type="protein sequence ID" value="GAF92086.1"/>
    <property type="molecule type" value="Genomic_DNA"/>
</dbReference>
<keyword evidence="1" id="KW-1133">Transmembrane helix</keyword>
<evidence type="ECO:0000256" key="1">
    <source>
        <dbReference type="SAM" id="Phobius"/>
    </source>
</evidence>
<keyword evidence="1" id="KW-0812">Transmembrane</keyword>